<proteinExistence type="predicted"/>
<gene>
    <name evidence="1" type="ORF">UFOVP395_125</name>
</gene>
<organism evidence="1">
    <name type="scientific">uncultured Caudovirales phage</name>
    <dbReference type="NCBI Taxonomy" id="2100421"/>
    <lineage>
        <taxon>Viruses</taxon>
        <taxon>Duplodnaviria</taxon>
        <taxon>Heunggongvirae</taxon>
        <taxon>Uroviricota</taxon>
        <taxon>Caudoviricetes</taxon>
        <taxon>Peduoviridae</taxon>
        <taxon>Maltschvirus</taxon>
        <taxon>Maltschvirus maltsch</taxon>
    </lineage>
</organism>
<sequence length="55" mass="6025">MVRQIEPAVLLHIANALADLQLARDATKYGFVDDHIANAIEELIKAINCSIHEGV</sequence>
<name>A0A6J5M6T9_9CAUD</name>
<evidence type="ECO:0000313" key="1">
    <source>
        <dbReference type="EMBL" id="CAB4140790.1"/>
    </source>
</evidence>
<reference evidence="1" key="1">
    <citation type="submission" date="2020-04" db="EMBL/GenBank/DDBJ databases">
        <authorList>
            <person name="Chiriac C."/>
            <person name="Salcher M."/>
            <person name="Ghai R."/>
            <person name="Kavagutti S V."/>
        </authorList>
    </citation>
    <scope>NUCLEOTIDE SEQUENCE</scope>
</reference>
<accession>A0A6J5M6T9</accession>
<protein>
    <submittedName>
        <fullName evidence="1">Uncharacterized protein</fullName>
    </submittedName>
</protein>
<dbReference type="EMBL" id="LR796380">
    <property type="protein sequence ID" value="CAB4140790.1"/>
    <property type="molecule type" value="Genomic_DNA"/>
</dbReference>